<keyword evidence="2" id="KW-0347">Helicase</keyword>
<feature type="non-terminal residue" evidence="2">
    <location>
        <position position="273"/>
    </location>
</feature>
<dbReference type="GO" id="GO:0004386">
    <property type="term" value="F:helicase activity"/>
    <property type="evidence" value="ECO:0007669"/>
    <property type="project" value="UniProtKB-KW"/>
</dbReference>
<proteinExistence type="predicted"/>
<reference evidence="2 3" key="1">
    <citation type="journal article" date="2013" name="Proc. Natl. Acad. Sci. U.S.A.">
        <title>The king cobra genome reveals dynamic gene evolution and adaptation in the snake venom system.</title>
        <authorList>
            <person name="Vonk F.J."/>
            <person name="Casewell N.R."/>
            <person name="Henkel C.V."/>
            <person name="Heimberg A.M."/>
            <person name="Jansen H.J."/>
            <person name="McCleary R.J."/>
            <person name="Kerkkamp H.M."/>
            <person name="Vos R.A."/>
            <person name="Guerreiro I."/>
            <person name="Calvete J.J."/>
            <person name="Wuster W."/>
            <person name="Woods A.E."/>
            <person name="Logan J.M."/>
            <person name="Harrison R.A."/>
            <person name="Castoe T.A."/>
            <person name="de Koning A.P."/>
            <person name="Pollock D.D."/>
            <person name="Yandell M."/>
            <person name="Calderon D."/>
            <person name="Renjifo C."/>
            <person name="Currier R.B."/>
            <person name="Salgado D."/>
            <person name="Pla D."/>
            <person name="Sanz L."/>
            <person name="Hyder A.S."/>
            <person name="Ribeiro J.M."/>
            <person name="Arntzen J.W."/>
            <person name="van den Thillart G.E."/>
            <person name="Boetzer M."/>
            <person name="Pirovano W."/>
            <person name="Dirks R.P."/>
            <person name="Spaink H.P."/>
            <person name="Duboule D."/>
            <person name="McGlinn E."/>
            <person name="Kini R.M."/>
            <person name="Richardson M.K."/>
        </authorList>
    </citation>
    <scope>NUCLEOTIDE SEQUENCE</scope>
    <source>
        <tissue evidence="2">Blood</tissue>
    </source>
</reference>
<dbReference type="Proteomes" id="UP000018936">
    <property type="component" value="Unassembled WGS sequence"/>
</dbReference>
<dbReference type="AlphaFoldDB" id="V8N6C8"/>
<sequence length="273" mass="31486">EEGRKEGKKEEKGKEGRKERKEGRKEGREGERRKRRGREGGRKERRKGRGREEGPWWRSGETAVLQANSAQCQQFDPDRLKVDSAFRPSEAGQMRTPMGGLENTVKWCMSLRAGAMFPLLWSDPAQLCLGILNAHLLKTLSLYEKTLEWHAGRNVAGLVIREPAQSLLQNSGRVVDYLQVFSPEEFSHLKKQKTIIPRRNRPILVFARYDVLIFHPLHLETNPSVRSHRREQTATCRVNQSRGQSMAGWHSAWQKRERSGTARQLLQKELQSE</sequence>
<keyword evidence="2" id="KW-0547">Nucleotide-binding</keyword>
<feature type="non-terminal residue" evidence="2">
    <location>
        <position position="1"/>
    </location>
</feature>
<keyword evidence="2" id="KW-0378">Hydrolase</keyword>
<feature type="region of interest" description="Disordered" evidence="1">
    <location>
        <begin position="1"/>
        <end position="59"/>
    </location>
</feature>
<keyword evidence="2" id="KW-0067">ATP-binding</keyword>
<gene>
    <name evidence="2" type="primary">RH42</name>
    <name evidence="2" type="ORF">L345_16828</name>
</gene>
<evidence type="ECO:0000256" key="1">
    <source>
        <dbReference type="SAM" id="MobiDB-lite"/>
    </source>
</evidence>
<accession>V8N6C8</accession>
<comment type="caution">
    <text evidence="2">The sequence shown here is derived from an EMBL/GenBank/DDBJ whole genome shotgun (WGS) entry which is preliminary data.</text>
</comment>
<dbReference type="EMBL" id="AZIM01008422">
    <property type="protein sequence ID" value="ETE57456.1"/>
    <property type="molecule type" value="Genomic_DNA"/>
</dbReference>
<evidence type="ECO:0000313" key="2">
    <source>
        <dbReference type="EMBL" id="ETE57456.1"/>
    </source>
</evidence>
<organism evidence="2 3">
    <name type="scientific">Ophiophagus hannah</name>
    <name type="common">King cobra</name>
    <name type="synonym">Naja hannah</name>
    <dbReference type="NCBI Taxonomy" id="8665"/>
    <lineage>
        <taxon>Eukaryota</taxon>
        <taxon>Metazoa</taxon>
        <taxon>Chordata</taxon>
        <taxon>Craniata</taxon>
        <taxon>Vertebrata</taxon>
        <taxon>Euteleostomi</taxon>
        <taxon>Lepidosauria</taxon>
        <taxon>Squamata</taxon>
        <taxon>Bifurcata</taxon>
        <taxon>Unidentata</taxon>
        <taxon>Episquamata</taxon>
        <taxon>Toxicofera</taxon>
        <taxon>Serpentes</taxon>
        <taxon>Colubroidea</taxon>
        <taxon>Elapidae</taxon>
        <taxon>Elapinae</taxon>
        <taxon>Ophiophagus</taxon>
    </lineage>
</organism>
<keyword evidence="3" id="KW-1185">Reference proteome</keyword>
<protein>
    <submittedName>
        <fullName evidence="2">DEAD-box ATP-dependent RNA helicase 42</fullName>
    </submittedName>
</protein>
<name>V8N6C8_OPHHA</name>
<feature type="compositionally biased region" description="Basic and acidic residues" evidence="1">
    <location>
        <begin position="1"/>
        <end position="42"/>
    </location>
</feature>
<evidence type="ECO:0000313" key="3">
    <source>
        <dbReference type="Proteomes" id="UP000018936"/>
    </source>
</evidence>